<accession>A0AAC8VV16</accession>
<dbReference type="Proteomes" id="UP000069935">
    <property type="component" value="Chromosome 1"/>
</dbReference>
<evidence type="ECO:0000313" key="2">
    <source>
        <dbReference type="EMBL" id="ALG70093.1"/>
    </source>
</evidence>
<sequence length="134" mass="15461">MFLILPVAFFGLFLYVLTKVLKAAVRSQEVARFGNGNGLAEYKDNHPDCCCEGTVACYACGGGDIWLEKVADDCFNHRCRACATLLYQSNTRYPAGTRQSEQYRNLREWMEGERRKRQLQAHRTEPRHDDERVH</sequence>
<name>A0AAC8VV16_9PROT</name>
<protein>
    <submittedName>
        <fullName evidence="2">Uncharacterized protein</fullName>
    </submittedName>
</protein>
<reference evidence="2 3" key="2">
    <citation type="journal article" date="2016" name="Genome Announc.">
        <title>Complete Genome Sequence of a Strain of Azospirillum thiophilum Isolated from a Sulfide Spring.</title>
        <authorList>
            <person name="Fomenkov A."/>
            <person name="Vincze T."/>
            <person name="Grabovich M."/>
            <person name="Anton B.P."/>
            <person name="Dubinina G."/>
            <person name="Orlova M."/>
            <person name="Belousova E."/>
            <person name="Roberts R.J."/>
        </authorList>
    </citation>
    <scope>NUCLEOTIDE SEQUENCE [LARGE SCALE GENOMIC DNA]</scope>
    <source>
        <strain evidence="2 3">BV-S</strain>
    </source>
</reference>
<keyword evidence="3" id="KW-1185">Reference proteome</keyword>
<evidence type="ECO:0000313" key="3">
    <source>
        <dbReference type="Proteomes" id="UP000069935"/>
    </source>
</evidence>
<feature type="compositionally biased region" description="Basic and acidic residues" evidence="1">
    <location>
        <begin position="122"/>
        <end position="134"/>
    </location>
</feature>
<dbReference type="AlphaFoldDB" id="A0AAC8VV16"/>
<proteinExistence type="predicted"/>
<organism evidence="2 3">
    <name type="scientific">Azospirillum thiophilum</name>
    <dbReference type="NCBI Taxonomy" id="528244"/>
    <lineage>
        <taxon>Bacteria</taxon>
        <taxon>Pseudomonadati</taxon>
        <taxon>Pseudomonadota</taxon>
        <taxon>Alphaproteobacteria</taxon>
        <taxon>Rhodospirillales</taxon>
        <taxon>Azospirillaceae</taxon>
        <taxon>Azospirillum</taxon>
    </lineage>
</organism>
<reference evidence="3" key="1">
    <citation type="submission" date="2015-08" db="EMBL/GenBank/DDBJ databases">
        <title>Complete Genome Sequence of Azospirillum thiophilum BV-S.</title>
        <authorList>
            <person name="Fomenkov A."/>
            <person name="Vincze T."/>
            <person name="Grabovich M."/>
            <person name="Dubinina G."/>
            <person name="Orlova M."/>
            <person name="Belousova E."/>
            <person name="Roberts R.J."/>
        </authorList>
    </citation>
    <scope>NUCLEOTIDE SEQUENCE [LARGE SCALE GENOMIC DNA]</scope>
    <source>
        <strain evidence="3">BV-S</strain>
    </source>
</reference>
<dbReference type="KEGG" id="ati:AL072_03240"/>
<dbReference type="RefSeq" id="WP_045581537.1">
    <property type="nucleotide sequence ID" value="NZ_CP012401.1"/>
</dbReference>
<gene>
    <name evidence="2" type="ORF">AL072_03240</name>
</gene>
<evidence type="ECO:0000256" key="1">
    <source>
        <dbReference type="SAM" id="MobiDB-lite"/>
    </source>
</evidence>
<dbReference type="EMBL" id="CP012401">
    <property type="protein sequence ID" value="ALG70093.1"/>
    <property type="molecule type" value="Genomic_DNA"/>
</dbReference>
<feature type="region of interest" description="Disordered" evidence="1">
    <location>
        <begin position="113"/>
        <end position="134"/>
    </location>
</feature>